<accession>A0A0E0H825</accession>
<dbReference type="HOGENOM" id="CLU_1638085_0_0_1"/>
<dbReference type="Gramene" id="ONIVA04G29780.1">
    <property type="protein sequence ID" value="ONIVA04G29780.1"/>
    <property type="gene ID" value="ONIVA04G29780"/>
</dbReference>
<proteinExistence type="predicted"/>
<protein>
    <submittedName>
        <fullName evidence="1">Uncharacterized protein</fullName>
    </submittedName>
</protein>
<dbReference type="EnsemblPlants" id="ONIVA04G29780.1">
    <property type="protein sequence ID" value="ONIVA04G29780.1"/>
    <property type="gene ID" value="ONIVA04G29780"/>
</dbReference>
<dbReference type="Proteomes" id="UP000006591">
    <property type="component" value="Chromosome 4"/>
</dbReference>
<evidence type="ECO:0000313" key="1">
    <source>
        <dbReference type="EnsemblPlants" id="ONIVA04G29780.1"/>
    </source>
</evidence>
<sequence>MLVSGRLADDAFTASRLLASLPCALNSFMLNTTLRALASSPGLASALSFFSLLHYDSGNSSGSCGSRDQATVISTPQKPNSHVAQLSPDFWGLKWTSSIVDGASFCAIPPRSSLVLVSPAARVAATQTVESGLNCSIKHRICELKLAVPPKHDWVKSTNQRY</sequence>
<reference evidence="1" key="1">
    <citation type="submission" date="2015-04" db="UniProtKB">
        <authorList>
            <consortium name="EnsemblPlants"/>
        </authorList>
    </citation>
    <scope>IDENTIFICATION</scope>
    <source>
        <strain evidence="1">SL10</strain>
    </source>
</reference>
<keyword evidence="2" id="KW-1185">Reference proteome</keyword>
<evidence type="ECO:0000313" key="2">
    <source>
        <dbReference type="Proteomes" id="UP000006591"/>
    </source>
</evidence>
<organism evidence="1">
    <name type="scientific">Oryza nivara</name>
    <name type="common">Indian wild rice</name>
    <name type="synonym">Oryza sativa f. spontanea</name>
    <dbReference type="NCBI Taxonomy" id="4536"/>
    <lineage>
        <taxon>Eukaryota</taxon>
        <taxon>Viridiplantae</taxon>
        <taxon>Streptophyta</taxon>
        <taxon>Embryophyta</taxon>
        <taxon>Tracheophyta</taxon>
        <taxon>Spermatophyta</taxon>
        <taxon>Magnoliopsida</taxon>
        <taxon>Liliopsida</taxon>
        <taxon>Poales</taxon>
        <taxon>Poaceae</taxon>
        <taxon>BOP clade</taxon>
        <taxon>Oryzoideae</taxon>
        <taxon>Oryzeae</taxon>
        <taxon>Oryzinae</taxon>
        <taxon>Oryza</taxon>
    </lineage>
</organism>
<reference evidence="1" key="2">
    <citation type="submission" date="2018-04" db="EMBL/GenBank/DDBJ databases">
        <title>OnivRS2 (Oryza nivara Reference Sequence Version 2).</title>
        <authorList>
            <person name="Zhang J."/>
            <person name="Kudrna D."/>
            <person name="Lee S."/>
            <person name="Talag J."/>
            <person name="Rajasekar S."/>
            <person name="Welchert J."/>
            <person name="Hsing Y.-I."/>
            <person name="Wing R.A."/>
        </authorList>
    </citation>
    <scope>NUCLEOTIDE SEQUENCE [LARGE SCALE GENOMIC DNA]</scope>
    <source>
        <strain evidence="1">SL10</strain>
    </source>
</reference>
<dbReference type="STRING" id="4536.A0A0E0H825"/>
<dbReference type="AlphaFoldDB" id="A0A0E0H825"/>
<name>A0A0E0H825_ORYNI</name>